<dbReference type="RefSeq" id="WP_262562958.1">
    <property type="nucleotide sequence ID" value="NZ_JAOQJF010000004.1"/>
</dbReference>
<comment type="similarity">
    <text evidence="5">Belongs to the Prp family.</text>
</comment>
<reference evidence="7 8" key="1">
    <citation type="journal article" date="2021" name="ISME Commun">
        <title>Automated analysis of genomic sequences facilitates high-throughput and comprehensive description of bacteria.</title>
        <authorList>
            <person name="Hitch T.C.A."/>
        </authorList>
    </citation>
    <scope>NUCLEOTIDE SEQUENCE [LARGE SCALE GENOMIC DNA]</scope>
    <source>
        <strain evidence="8">f_CCE</strain>
    </source>
</reference>
<gene>
    <name evidence="7" type="ORF">OCV69_02845</name>
</gene>
<dbReference type="EMBL" id="JAOQJF010000004">
    <property type="protein sequence ID" value="MCU6798881.1"/>
    <property type="molecule type" value="Genomic_DNA"/>
</dbReference>
<dbReference type="GO" id="GO:0008233">
    <property type="term" value="F:peptidase activity"/>
    <property type="evidence" value="ECO:0007669"/>
    <property type="project" value="UniProtKB-KW"/>
</dbReference>
<dbReference type="Proteomes" id="UP001652395">
    <property type="component" value="Unassembled WGS sequence"/>
</dbReference>
<evidence type="ECO:0000313" key="8">
    <source>
        <dbReference type="Proteomes" id="UP001652395"/>
    </source>
</evidence>
<dbReference type="InterPro" id="IPR007422">
    <property type="entry name" value="Peptidase_Prp"/>
</dbReference>
<dbReference type="GO" id="GO:0006508">
    <property type="term" value="P:proteolysis"/>
    <property type="evidence" value="ECO:0007669"/>
    <property type="project" value="UniProtKB-KW"/>
</dbReference>
<evidence type="ECO:0000256" key="4">
    <source>
        <dbReference type="ARBA" id="ARBA00022807"/>
    </source>
</evidence>
<accession>A0ABT2UXU3</accession>
<keyword evidence="4" id="KW-0788">Thiol protease</keyword>
<dbReference type="SUPFAM" id="SSF118010">
    <property type="entry name" value="TM1457-like"/>
    <property type="match status" value="1"/>
</dbReference>
<proteinExistence type="inferred from homology"/>
<protein>
    <recommendedName>
        <fullName evidence="6">Ribosomal processing cysteine protease Prp</fullName>
    </recommendedName>
</protein>
<keyword evidence="8" id="KW-1185">Reference proteome</keyword>
<evidence type="ECO:0000256" key="2">
    <source>
        <dbReference type="ARBA" id="ARBA00022670"/>
    </source>
</evidence>
<name>A0ABT2UXU3_9FIRM</name>
<comment type="caution">
    <text evidence="7">The sequence shown here is derived from an EMBL/GenBank/DDBJ whole genome shotgun (WGS) entry which is preliminary data.</text>
</comment>
<evidence type="ECO:0000256" key="5">
    <source>
        <dbReference type="ARBA" id="ARBA00044503"/>
    </source>
</evidence>
<evidence type="ECO:0000256" key="6">
    <source>
        <dbReference type="ARBA" id="ARBA00044538"/>
    </source>
</evidence>
<organism evidence="7 8">
    <name type="scientific">Alitiscatomonas aceti</name>
    <dbReference type="NCBI Taxonomy" id="2981724"/>
    <lineage>
        <taxon>Bacteria</taxon>
        <taxon>Bacillati</taxon>
        <taxon>Bacillota</taxon>
        <taxon>Clostridia</taxon>
        <taxon>Lachnospirales</taxon>
        <taxon>Lachnospiraceae</taxon>
        <taxon>Alitiscatomonas</taxon>
    </lineage>
</organism>
<dbReference type="InterPro" id="IPR036764">
    <property type="entry name" value="Peptidase_Prp_sf"/>
</dbReference>
<dbReference type="CDD" id="cd16332">
    <property type="entry name" value="Prp-like"/>
    <property type="match status" value="1"/>
</dbReference>
<evidence type="ECO:0000313" key="7">
    <source>
        <dbReference type="EMBL" id="MCU6798881.1"/>
    </source>
</evidence>
<keyword evidence="1" id="KW-0690">Ribosome biogenesis</keyword>
<dbReference type="Gene3D" id="3.30.70.1490">
    <property type="entry name" value="Cysteine protease Prp"/>
    <property type="match status" value="1"/>
</dbReference>
<keyword evidence="2 7" id="KW-0645">Protease</keyword>
<evidence type="ECO:0000256" key="1">
    <source>
        <dbReference type="ARBA" id="ARBA00022517"/>
    </source>
</evidence>
<dbReference type="Pfam" id="PF04327">
    <property type="entry name" value="Peptidase_Prp"/>
    <property type="match status" value="1"/>
</dbReference>
<keyword evidence="3" id="KW-0378">Hydrolase</keyword>
<sequence>MTIIQLKNTPGAYKLVAIGHAGKGEGEKENLVCAAVSMLTQALVQFCRERSYRARAYSDRIGEGDIFLRFLSNGEDLEISGAFRLLETGLDMIEQSYPGRIQIVKINEE</sequence>
<evidence type="ECO:0000256" key="3">
    <source>
        <dbReference type="ARBA" id="ARBA00022801"/>
    </source>
</evidence>